<gene>
    <name evidence="2" type="ORF">CO2235_MP80180</name>
    <name evidence="1" type="ORF">CO2235_U840014</name>
</gene>
<name>A0A375GPN3_9BURK</name>
<evidence type="ECO:0000313" key="1">
    <source>
        <dbReference type="EMBL" id="SPC08273.1"/>
    </source>
</evidence>
<evidence type="ECO:0000313" key="2">
    <source>
        <dbReference type="EMBL" id="SPC24300.1"/>
    </source>
</evidence>
<dbReference type="GeneID" id="303493921"/>
<dbReference type="RefSeq" id="WP_255286408.1">
    <property type="nucleotide sequence ID" value="NZ_CP032518.1"/>
</dbReference>
<geneLocation type="plasmid" evidence="3">
    <name>co2235_mp</name>
</geneLocation>
<comment type="caution">
    <text evidence="1">The sequence shown here is derived from an EMBL/GenBank/DDBJ whole genome shotgun (WGS) entry which is preliminary data.</text>
</comment>
<organism evidence="1 3">
    <name type="scientific">Cupriavidus oxalaticus</name>
    <dbReference type="NCBI Taxonomy" id="96344"/>
    <lineage>
        <taxon>Bacteria</taxon>
        <taxon>Pseudomonadati</taxon>
        <taxon>Pseudomonadota</taxon>
        <taxon>Betaproteobacteria</taxon>
        <taxon>Burkholderiales</taxon>
        <taxon>Burkholderiaceae</taxon>
        <taxon>Cupriavidus</taxon>
    </lineage>
</organism>
<dbReference type="Proteomes" id="UP000256862">
    <property type="component" value="Plasmid CO2235_mp"/>
</dbReference>
<reference evidence="3" key="1">
    <citation type="submission" date="2018-01" db="EMBL/GenBank/DDBJ databases">
        <authorList>
            <person name="Gaut B.S."/>
            <person name="Morton B.R."/>
            <person name="Clegg M.T."/>
            <person name="Duvall M.R."/>
        </authorList>
    </citation>
    <scope>NUCLEOTIDE SEQUENCE [LARGE SCALE GENOMIC DNA]</scope>
</reference>
<evidence type="ECO:0000313" key="3">
    <source>
        <dbReference type="Proteomes" id="UP000256862"/>
    </source>
</evidence>
<sequence length="43" mass="4529">MNAALPANLREALANAGLDGKSPLEKDRVCYRGSRDGAPFPGE</sequence>
<reference evidence="1 3" key="2">
    <citation type="submission" date="2018-01" db="EMBL/GenBank/DDBJ databases">
        <authorList>
            <person name="Clerissi C."/>
        </authorList>
    </citation>
    <scope>NUCLEOTIDE SEQUENCE</scope>
    <source>
        <strain evidence="1">Cupriavidus oxalaticus LMG 2235</strain>
        <plasmid evidence="3">co2235_mp</plasmid>
    </source>
</reference>
<protein>
    <submittedName>
        <fullName evidence="1">Uncharacterized protein</fullName>
    </submittedName>
</protein>
<accession>A0A375GPN3</accession>
<dbReference type="AlphaFoldDB" id="A0A375GPN3"/>
<dbReference type="EMBL" id="OGUS01000092">
    <property type="protein sequence ID" value="SPC08273.1"/>
    <property type="molecule type" value="Genomic_DNA"/>
</dbReference>
<dbReference type="EMBL" id="OGUS01000143">
    <property type="protein sequence ID" value="SPC24300.1"/>
    <property type="molecule type" value="Genomic_DNA"/>
</dbReference>
<proteinExistence type="predicted"/>